<sequence>MILIAISRFIHPVGGLEFVDELLDSAAILTVLEMISLKKTSDEDRIQGVDLLQCISENGIQAKEILCKSGCIRVICEALAVTENAELVEKSHKLLVGISTGNPKYLSHVYRAFIALLPCDSPGAVHLALRMLRSVQYEVEPIKEIAAPLIQYGFGSMHGEIRYEARHLALDLLKTDIAPHIYQAIYKAMIDCEEWITINFVRQACAVKMIDEILMTFPEEHLQKVLVEKCIIGRLLLTLACVKYKETQKNSALALSTLAIRIPSVTPVITSSLGTLAEHFPDDAKMIFTKMTEDEAEAIRTIGKGMLEGQQL</sequence>
<dbReference type="InterPro" id="IPR011989">
    <property type="entry name" value="ARM-like"/>
</dbReference>
<reference evidence="1 2" key="1">
    <citation type="submission" date="2021-04" db="EMBL/GenBank/DDBJ databases">
        <authorList>
            <person name="Bliznina A."/>
        </authorList>
    </citation>
    <scope>NUCLEOTIDE SEQUENCE [LARGE SCALE GENOMIC DNA]</scope>
</reference>
<evidence type="ECO:0000313" key="1">
    <source>
        <dbReference type="EMBL" id="CAG5098318.1"/>
    </source>
</evidence>
<keyword evidence="2" id="KW-1185">Reference proteome</keyword>
<dbReference type="InterPro" id="IPR016024">
    <property type="entry name" value="ARM-type_fold"/>
</dbReference>
<dbReference type="EMBL" id="OU015569">
    <property type="protein sequence ID" value="CAG5098318.1"/>
    <property type="molecule type" value="Genomic_DNA"/>
</dbReference>
<dbReference type="InterPro" id="IPR041090">
    <property type="entry name" value="DUF5578"/>
</dbReference>
<dbReference type="SUPFAM" id="SSF48371">
    <property type="entry name" value="ARM repeat"/>
    <property type="match status" value="1"/>
</dbReference>
<name>A0ABN7SH85_OIKDI</name>
<dbReference type="Gene3D" id="1.25.10.10">
    <property type="entry name" value="Leucine-rich Repeat Variant"/>
    <property type="match status" value="1"/>
</dbReference>
<dbReference type="Proteomes" id="UP001158576">
    <property type="component" value="Chromosome XSR"/>
</dbReference>
<evidence type="ECO:0000313" key="2">
    <source>
        <dbReference type="Proteomes" id="UP001158576"/>
    </source>
</evidence>
<organism evidence="1 2">
    <name type="scientific">Oikopleura dioica</name>
    <name type="common">Tunicate</name>
    <dbReference type="NCBI Taxonomy" id="34765"/>
    <lineage>
        <taxon>Eukaryota</taxon>
        <taxon>Metazoa</taxon>
        <taxon>Chordata</taxon>
        <taxon>Tunicata</taxon>
        <taxon>Appendicularia</taxon>
        <taxon>Copelata</taxon>
        <taxon>Oikopleuridae</taxon>
        <taxon>Oikopleura</taxon>
    </lineage>
</organism>
<gene>
    <name evidence="1" type="ORF">OKIOD_LOCUS7117</name>
</gene>
<dbReference type="PANTHER" id="PTHR34258:SF1">
    <property type="entry name" value="ARMADILLO-LIKE HELICAL DOMAIN CONTAINING PROTEIN 1"/>
    <property type="match status" value="1"/>
</dbReference>
<accession>A0ABN7SH85</accession>
<proteinExistence type="predicted"/>
<dbReference type="Pfam" id="PF17741">
    <property type="entry name" value="DUF5578"/>
    <property type="match status" value="1"/>
</dbReference>
<protein>
    <submittedName>
        <fullName evidence="1">Oidioi.mRNA.OKI2018_I69.XSR.g15559.t1.cds</fullName>
    </submittedName>
</protein>
<dbReference type="PANTHER" id="PTHR34258">
    <property type="entry name" value="ARMADILLO-LIKE HELICAL DOMAIN CONTAINING PROTEIN 1"/>
    <property type="match status" value="1"/>
</dbReference>